<dbReference type="InterPro" id="IPR023011">
    <property type="entry name" value="ATP_synth_F0_asu_AS"/>
</dbReference>
<dbReference type="GO" id="GO:0045259">
    <property type="term" value="C:proton-transporting ATP synthase complex"/>
    <property type="evidence" value="ECO:0007669"/>
    <property type="project" value="UniProtKB-KW"/>
</dbReference>
<evidence type="ECO:0000313" key="14">
    <source>
        <dbReference type="EMBL" id="SFU67813.1"/>
    </source>
</evidence>
<protein>
    <recommendedName>
        <fullName evidence="12 13">ATP synthase subunit a</fullName>
    </recommendedName>
    <alternativeName>
        <fullName evidence="12">ATP synthase F0 sector subunit a</fullName>
    </alternativeName>
    <alternativeName>
        <fullName evidence="12">F-ATPase subunit 6</fullName>
    </alternativeName>
</protein>
<proteinExistence type="inferred from homology"/>
<dbReference type="Proteomes" id="UP000183926">
    <property type="component" value="Unassembled WGS sequence"/>
</dbReference>
<evidence type="ECO:0000256" key="12">
    <source>
        <dbReference type="HAMAP-Rule" id="MF_01393"/>
    </source>
</evidence>
<dbReference type="InterPro" id="IPR035908">
    <property type="entry name" value="F0_ATP_A_sf"/>
</dbReference>
<feature type="transmembrane region" description="Helical" evidence="12">
    <location>
        <begin position="213"/>
        <end position="234"/>
    </location>
</feature>
<dbReference type="Pfam" id="PF00119">
    <property type="entry name" value="ATP-synt_A"/>
    <property type="match status" value="1"/>
</dbReference>
<keyword evidence="3 12" id="KW-0813">Transport</keyword>
<dbReference type="EMBL" id="FPBL01000007">
    <property type="protein sequence ID" value="SFU67813.1"/>
    <property type="molecule type" value="Genomic_DNA"/>
</dbReference>
<evidence type="ECO:0000256" key="9">
    <source>
        <dbReference type="ARBA" id="ARBA00023065"/>
    </source>
</evidence>
<keyword evidence="8 12" id="KW-1133">Transmembrane helix</keyword>
<dbReference type="PANTHER" id="PTHR42823:SF3">
    <property type="entry name" value="ATP SYNTHASE SUBUNIT A, CHLOROPLASTIC"/>
    <property type="match status" value="1"/>
</dbReference>
<evidence type="ECO:0000256" key="6">
    <source>
        <dbReference type="ARBA" id="ARBA00022692"/>
    </source>
</evidence>
<dbReference type="NCBIfam" id="TIGR01131">
    <property type="entry name" value="ATP_synt_6_or_A"/>
    <property type="match status" value="1"/>
</dbReference>
<keyword evidence="11 12" id="KW-0066">ATP synthesis</keyword>
<keyword evidence="5 12" id="KW-0138">CF(0)</keyword>
<keyword evidence="7 12" id="KW-0375">Hydrogen ion transport</keyword>
<name>A0A1I7I4B6_9PROT</name>
<keyword evidence="6 12" id="KW-0812">Transmembrane</keyword>
<dbReference type="OrthoDB" id="9789241at2"/>
<dbReference type="GO" id="GO:0005886">
    <property type="term" value="C:plasma membrane"/>
    <property type="evidence" value="ECO:0007669"/>
    <property type="project" value="UniProtKB-SubCell"/>
</dbReference>
<sequence>MSTEAELNPTSYIQHHLTHKTMSIGEGSFWVLHVDTLVMSLILGVISLGFIWMVVRKATSGVPSKTQAFVELLIEFIDDQVKNTFHGNRHAFVAPAALTIFVWVLLLNSMDFLPIDIMAWIYEHLFGLHNWRGVPTADVNTTFALALSIWVLTIYFSIKVKGFGGWIKELFCAPFGKNPILWPFNLLLNLIEYISKPLSHSLRLFGNMYAGEIIFMLLGMWAATGVAGTIFGAVLGVGWAIFHILIVVLHAFIFMILAVVYLSMAHESH</sequence>
<gene>
    <name evidence="12" type="primary">atpB</name>
    <name evidence="14" type="ORF">SAMN05216339_10733</name>
</gene>
<evidence type="ECO:0000256" key="2">
    <source>
        <dbReference type="ARBA" id="ARBA00006810"/>
    </source>
</evidence>
<dbReference type="PANTHER" id="PTHR42823">
    <property type="entry name" value="ATP SYNTHASE SUBUNIT A, CHLOROPLASTIC"/>
    <property type="match status" value="1"/>
</dbReference>
<keyword evidence="10 12" id="KW-0472">Membrane</keyword>
<evidence type="ECO:0000256" key="1">
    <source>
        <dbReference type="ARBA" id="ARBA00004141"/>
    </source>
</evidence>
<evidence type="ECO:0000256" key="7">
    <source>
        <dbReference type="ARBA" id="ARBA00022781"/>
    </source>
</evidence>
<dbReference type="GO" id="GO:0046933">
    <property type="term" value="F:proton-transporting ATP synthase activity, rotational mechanism"/>
    <property type="evidence" value="ECO:0007669"/>
    <property type="project" value="UniProtKB-UniRule"/>
</dbReference>
<evidence type="ECO:0000256" key="3">
    <source>
        <dbReference type="ARBA" id="ARBA00022448"/>
    </source>
</evidence>
<dbReference type="InterPro" id="IPR000568">
    <property type="entry name" value="ATP_synth_F0_asu"/>
</dbReference>
<evidence type="ECO:0000256" key="10">
    <source>
        <dbReference type="ARBA" id="ARBA00023136"/>
    </source>
</evidence>
<dbReference type="HAMAP" id="MF_01393">
    <property type="entry name" value="ATP_synth_a_bact"/>
    <property type="match status" value="1"/>
</dbReference>
<organism evidence="14 15">
    <name type="scientific">Nitrosomonas eutropha</name>
    <dbReference type="NCBI Taxonomy" id="916"/>
    <lineage>
        <taxon>Bacteria</taxon>
        <taxon>Pseudomonadati</taxon>
        <taxon>Pseudomonadota</taxon>
        <taxon>Betaproteobacteria</taxon>
        <taxon>Nitrosomonadales</taxon>
        <taxon>Nitrosomonadaceae</taxon>
        <taxon>Nitrosomonas</taxon>
    </lineage>
</organism>
<comment type="subcellular location">
    <subcellularLocation>
        <location evidence="12 13">Cell membrane</location>
        <topology evidence="12 13">Multi-pass membrane protein</topology>
    </subcellularLocation>
    <subcellularLocation>
        <location evidence="1">Membrane</location>
        <topology evidence="1">Multi-pass membrane protein</topology>
    </subcellularLocation>
</comment>
<dbReference type="NCBIfam" id="NF004477">
    <property type="entry name" value="PRK05815.1-1"/>
    <property type="match status" value="1"/>
</dbReference>
<feature type="transmembrane region" description="Helical" evidence="12">
    <location>
        <begin position="92"/>
        <end position="121"/>
    </location>
</feature>
<evidence type="ECO:0000256" key="11">
    <source>
        <dbReference type="ARBA" id="ARBA00023310"/>
    </source>
</evidence>
<dbReference type="AlphaFoldDB" id="A0A1I7I4B6"/>
<evidence type="ECO:0000256" key="4">
    <source>
        <dbReference type="ARBA" id="ARBA00022475"/>
    </source>
</evidence>
<dbReference type="GO" id="GO:0042777">
    <property type="term" value="P:proton motive force-driven plasma membrane ATP synthesis"/>
    <property type="evidence" value="ECO:0007669"/>
    <property type="project" value="TreeGrafter"/>
</dbReference>
<keyword evidence="9 12" id="KW-0406">Ion transport</keyword>
<feature type="transmembrane region" description="Helical" evidence="12">
    <location>
        <begin position="141"/>
        <end position="158"/>
    </location>
</feature>
<evidence type="ECO:0000256" key="5">
    <source>
        <dbReference type="ARBA" id="ARBA00022547"/>
    </source>
</evidence>
<feature type="transmembrane region" description="Helical" evidence="12">
    <location>
        <begin position="37"/>
        <end position="55"/>
    </location>
</feature>
<dbReference type="PROSITE" id="PS00449">
    <property type="entry name" value="ATPASE_A"/>
    <property type="match status" value="1"/>
</dbReference>
<comment type="similarity">
    <text evidence="2 12 13">Belongs to the ATPase A chain family.</text>
</comment>
<dbReference type="FunFam" id="1.20.120.220:FF:000002">
    <property type="entry name" value="ATP synthase subunit a"/>
    <property type="match status" value="1"/>
</dbReference>
<feature type="transmembrane region" description="Helical" evidence="12">
    <location>
        <begin position="240"/>
        <end position="262"/>
    </location>
</feature>
<evidence type="ECO:0000256" key="8">
    <source>
        <dbReference type="ARBA" id="ARBA00022989"/>
    </source>
</evidence>
<evidence type="ECO:0000313" key="15">
    <source>
        <dbReference type="Proteomes" id="UP000183926"/>
    </source>
</evidence>
<reference evidence="14 15" key="1">
    <citation type="submission" date="2016-10" db="EMBL/GenBank/DDBJ databases">
        <authorList>
            <person name="de Groot N.N."/>
        </authorList>
    </citation>
    <scope>NUCLEOTIDE SEQUENCE [LARGE SCALE GENOMIC DNA]</scope>
    <source>
        <strain evidence="14 15">Nm24</strain>
    </source>
</reference>
<dbReference type="Gene3D" id="1.20.120.220">
    <property type="entry name" value="ATP synthase, F0 complex, subunit A"/>
    <property type="match status" value="1"/>
</dbReference>
<dbReference type="RefSeq" id="WP_074928729.1">
    <property type="nucleotide sequence ID" value="NZ_FPBL01000007.1"/>
</dbReference>
<dbReference type="CDD" id="cd00310">
    <property type="entry name" value="ATP-synt_Fo_a_6"/>
    <property type="match status" value="1"/>
</dbReference>
<dbReference type="InterPro" id="IPR045082">
    <property type="entry name" value="ATP_syn_F0_a_bact/chloroplast"/>
</dbReference>
<accession>A0A1I7I4B6</accession>
<dbReference type="SUPFAM" id="SSF81336">
    <property type="entry name" value="F1F0 ATP synthase subunit A"/>
    <property type="match status" value="1"/>
</dbReference>
<comment type="function">
    <text evidence="12 13">Key component of the proton channel; it plays a direct role in the translocation of protons across the membrane.</text>
</comment>
<keyword evidence="4 12" id="KW-1003">Cell membrane</keyword>
<evidence type="ECO:0000256" key="13">
    <source>
        <dbReference type="RuleBase" id="RU000483"/>
    </source>
</evidence>